<dbReference type="AlphaFoldDB" id="A0A9N9I0L2"/>
<organism evidence="1 2">
    <name type="scientific">Funneliformis mosseae</name>
    <name type="common">Endomycorrhizal fungus</name>
    <name type="synonym">Glomus mosseae</name>
    <dbReference type="NCBI Taxonomy" id="27381"/>
    <lineage>
        <taxon>Eukaryota</taxon>
        <taxon>Fungi</taxon>
        <taxon>Fungi incertae sedis</taxon>
        <taxon>Mucoromycota</taxon>
        <taxon>Glomeromycotina</taxon>
        <taxon>Glomeromycetes</taxon>
        <taxon>Glomerales</taxon>
        <taxon>Glomeraceae</taxon>
        <taxon>Funneliformis</taxon>
    </lineage>
</organism>
<evidence type="ECO:0000313" key="1">
    <source>
        <dbReference type="EMBL" id="CAG8715049.1"/>
    </source>
</evidence>
<gene>
    <name evidence="1" type="ORF">FMOSSE_LOCUS14582</name>
</gene>
<comment type="caution">
    <text evidence="1">The sequence shown here is derived from an EMBL/GenBank/DDBJ whole genome shotgun (WGS) entry which is preliminary data.</text>
</comment>
<dbReference type="Proteomes" id="UP000789375">
    <property type="component" value="Unassembled WGS sequence"/>
</dbReference>
<dbReference type="InterPro" id="IPR029058">
    <property type="entry name" value="AB_hydrolase_fold"/>
</dbReference>
<protein>
    <submittedName>
        <fullName evidence="1">11466_t:CDS:1</fullName>
    </submittedName>
</protein>
<keyword evidence="2" id="KW-1185">Reference proteome</keyword>
<sequence>MKKLDNQLTIQLNIKNNLGQNIVGILERKSLNDTFGAKLGIICHGFSEEMERVMDDVEDIDTVVRYLESEFGYKLYAAIGHSKGSNSILLYACYVNRNIPHIINLSPRYYLPAILSKMENSKVDLLMKQGYAYWEDKSGVGIKITLEELYFDNSFVSNMPETTTVLTCHGIADE</sequence>
<reference evidence="1" key="1">
    <citation type="submission" date="2021-06" db="EMBL/GenBank/DDBJ databases">
        <authorList>
            <person name="Kallberg Y."/>
            <person name="Tangrot J."/>
            <person name="Rosling A."/>
        </authorList>
    </citation>
    <scope>NUCLEOTIDE SEQUENCE</scope>
    <source>
        <strain evidence="1">87-6 pot B 2015</strain>
    </source>
</reference>
<proteinExistence type="predicted"/>
<dbReference type="Gene3D" id="3.40.50.1820">
    <property type="entry name" value="alpha/beta hydrolase"/>
    <property type="match status" value="1"/>
</dbReference>
<dbReference type="EMBL" id="CAJVPP010011647">
    <property type="protein sequence ID" value="CAG8715049.1"/>
    <property type="molecule type" value="Genomic_DNA"/>
</dbReference>
<evidence type="ECO:0000313" key="2">
    <source>
        <dbReference type="Proteomes" id="UP000789375"/>
    </source>
</evidence>
<name>A0A9N9I0L2_FUNMO</name>
<dbReference type="SUPFAM" id="SSF53474">
    <property type="entry name" value="alpha/beta-Hydrolases"/>
    <property type="match status" value="1"/>
</dbReference>
<feature type="non-terminal residue" evidence="1">
    <location>
        <position position="1"/>
    </location>
</feature>
<accession>A0A9N9I0L2</accession>